<dbReference type="Proteomes" id="UP001157418">
    <property type="component" value="Unassembled WGS sequence"/>
</dbReference>
<accession>A0AAU9MH97</accession>
<keyword evidence="2" id="KW-1185">Reference proteome</keyword>
<protein>
    <submittedName>
        <fullName evidence="1">Uncharacterized protein</fullName>
    </submittedName>
</protein>
<evidence type="ECO:0000313" key="1">
    <source>
        <dbReference type="EMBL" id="CAH1426057.1"/>
    </source>
</evidence>
<reference evidence="1 2" key="1">
    <citation type="submission" date="2022-01" db="EMBL/GenBank/DDBJ databases">
        <authorList>
            <person name="Xiong W."/>
            <person name="Schranz E."/>
        </authorList>
    </citation>
    <scope>NUCLEOTIDE SEQUENCE [LARGE SCALE GENOMIC DNA]</scope>
</reference>
<sequence length="102" mass="12324">MMVNMYIKFRYILLMFSTKARKFNENRETNWKRFTRYHSRFKNMGKWAFSRSEIKSSNKSHAIQCVFSTTNHKSRQVAEEWEEKCGLHWKGNGREEDGSVFS</sequence>
<comment type="caution">
    <text evidence="1">The sequence shown here is derived from an EMBL/GenBank/DDBJ whole genome shotgun (WGS) entry which is preliminary data.</text>
</comment>
<name>A0AAU9MH97_9ASTR</name>
<dbReference type="EMBL" id="CAKMRJ010002223">
    <property type="protein sequence ID" value="CAH1426057.1"/>
    <property type="molecule type" value="Genomic_DNA"/>
</dbReference>
<dbReference type="AlphaFoldDB" id="A0AAU9MH97"/>
<evidence type="ECO:0000313" key="2">
    <source>
        <dbReference type="Proteomes" id="UP001157418"/>
    </source>
</evidence>
<organism evidence="1 2">
    <name type="scientific">Lactuca virosa</name>
    <dbReference type="NCBI Taxonomy" id="75947"/>
    <lineage>
        <taxon>Eukaryota</taxon>
        <taxon>Viridiplantae</taxon>
        <taxon>Streptophyta</taxon>
        <taxon>Embryophyta</taxon>
        <taxon>Tracheophyta</taxon>
        <taxon>Spermatophyta</taxon>
        <taxon>Magnoliopsida</taxon>
        <taxon>eudicotyledons</taxon>
        <taxon>Gunneridae</taxon>
        <taxon>Pentapetalae</taxon>
        <taxon>asterids</taxon>
        <taxon>campanulids</taxon>
        <taxon>Asterales</taxon>
        <taxon>Asteraceae</taxon>
        <taxon>Cichorioideae</taxon>
        <taxon>Cichorieae</taxon>
        <taxon>Lactucinae</taxon>
        <taxon>Lactuca</taxon>
    </lineage>
</organism>
<gene>
    <name evidence="1" type="ORF">LVIROSA_LOCUS13159</name>
</gene>
<proteinExistence type="predicted"/>